<dbReference type="Proteomes" id="UP000265520">
    <property type="component" value="Unassembled WGS sequence"/>
</dbReference>
<reference evidence="1 2" key="1">
    <citation type="journal article" date="2018" name="Front. Plant Sci.">
        <title>Red Clover (Trifolium pratense) and Zigzag Clover (T. medium) - A Picture of Genomic Similarities and Differences.</title>
        <authorList>
            <person name="Dluhosova J."/>
            <person name="Istvanek J."/>
            <person name="Nedelnik J."/>
            <person name="Repkova J."/>
        </authorList>
    </citation>
    <scope>NUCLEOTIDE SEQUENCE [LARGE SCALE GENOMIC DNA]</scope>
    <source>
        <strain evidence="2">cv. 10/8</strain>
        <tissue evidence="1">Leaf</tissue>
    </source>
</reference>
<sequence length="26" mass="2974">VSLHLIDLYRVGVDCLEAVCELRPIF</sequence>
<evidence type="ECO:0000313" key="1">
    <source>
        <dbReference type="EMBL" id="MCI93424.1"/>
    </source>
</evidence>
<name>A0A392VYF5_9FABA</name>
<dbReference type="AlphaFoldDB" id="A0A392VYF5"/>
<keyword evidence="2" id="KW-1185">Reference proteome</keyword>
<protein>
    <submittedName>
        <fullName evidence="1">Uncharacterized protein</fullName>
    </submittedName>
</protein>
<organism evidence="1 2">
    <name type="scientific">Trifolium medium</name>
    <dbReference type="NCBI Taxonomy" id="97028"/>
    <lineage>
        <taxon>Eukaryota</taxon>
        <taxon>Viridiplantae</taxon>
        <taxon>Streptophyta</taxon>
        <taxon>Embryophyta</taxon>
        <taxon>Tracheophyta</taxon>
        <taxon>Spermatophyta</taxon>
        <taxon>Magnoliopsida</taxon>
        <taxon>eudicotyledons</taxon>
        <taxon>Gunneridae</taxon>
        <taxon>Pentapetalae</taxon>
        <taxon>rosids</taxon>
        <taxon>fabids</taxon>
        <taxon>Fabales</taxon>
        <taxon>Fabaceae</taxon>
        <taxon>Papilionoideae</taxon>
        <taxon>50 kb inversion clade</taxon>
        <taxon>NPAAA clade</taxon>
        <taxon>Hologalegina</taxon>
        <taxon>IRL clade</taxon>
        <taxon>Trifolieae</taxon>
        <taxon>Trifolium</taxon>
    </lineage>
</organism>
<feature type="non-terminal residue" evidence="1">
    <location>
        <position position="1"/>
    </location>
</feature>
<dbReference type="EMBL" id="LXQA011328941">
    <property type="protein sequence ID" value="MCI93424.1"/>
    <property type="molecule type" value="Genomic_DNA"/>
</dbReference>
<accession>A0A392VYF5</accession>
<evidence type="ECO:0000313" key="2">
    <source>
        <dbReference type="Proteomes" id="UP000265520"/>
    </source>
</evidence>
<comment type="caution">
    <text evidence="1">The sequence shown here is derived from an EMBL/GenBank/DDBJ whole genome shotgun (WGS) entry which is preliminary data.</text>
</comment>
<proteinExistence type="predicted"/>